<dbReference type="GO" id="GO:0016020">
    <property type="term" value="C:membrane"/>
    <property type="evidence" value="ECO:0007669"/>
    <property type="project" value="UniProtKB-SubCell"/>
</dbReference>
<dbReference type="GO" id="GO:0030247">
    <property type="term" value="F:polysaccharide binding"/>
    <property type="evidence" value="ECO:0007669"/>
    <property type="project" value="InterPro"/>
</dbReference>
<dbReference type="Pfam" id="PF13947">
    <property type="entry name" value="GUB_WAK_bind"/>
    <property type="match status" value="1"/>
</dbReference>
<keyword evidence="5" id="KW-1185">Reference proteome</keyword>
<comment type="subcellular location">
    <subcellularLocation>
        <location evidence="1">Membrane</location>
        <topology evidence="1">Single-pass membrane protein</topology>
    </subcellularLocation>
</comment>
<organism evidence="4 5">
    <name type="scientific">Panicum virgatum</name>
    <name type="common">Blackwell switchgrass</name>
    <dbReference type="NCBI Taxonomy" id="38727"/>
    <lineage>
        <taxon>Eukaryota</taxon>
        <taxon>Viridiplantae</taxon>
        <taxon>Streptophyta</taxon>
        <taxon>Embryophyta</taxon>
        <taxon>Tracheophyta</taxon>
        <taxon>Spermatophyta</taxon>
        <taxon>Magnoliopsida</taxon>
        <taxon>Liliopsida</taxon>
        <taxon>Poales</taxon>
        <taxon>Poaceae</taxon>
        <taxon>PACMAD clade</taxon>
        <taxon>Panicoideae</taxon>
        <taxon>Panicodae</taxon>
        <taxon>Paniceae</taxon>
        <taxon>Panicinae</taxon>
        <taxon>Panicum</taxon>
        <taxon>Panicum sect. Hiantes</taxon>
    </lineage>
</organism>
<sequence length="247" mass="27032">MTAAAQAGSREGENCPPFKLCGSVNISFPFAILPEQTMETRCGLIGFQVRCTNNTPYLGYNRQNHWFQILDIFYDNASLVVVDVRKLEAFAGSSASKPCHLPMNNSSNKIGLPFSVSPANQNLILYSCSGKPPAEAVRQSRGLVETVCSNDSFFGVVESYDASGSYGSYSLEGCSATIVPVLGSSSGKANVSRYEELIACGFLLTWQVPYRFHRRPNCQVNSLTNWNIRVAFQLVLPCRLAFADHSS</sequence>
<name>A0A8T0UZK2_PANVG</name>
<proteinExistence type="predicted"/>
<evidence type="ECO:0000259" key="3">
    <source>
        <dbReference type="Pfam" id="PF13947"/>
    </source>
</evidence>
<evidence type="ECO:0000313" key="5">
    <source>
        <dbReference type="Proteomes" id="UP000823388"/>
    </source>
</evidence>
<accession>A0A8T0UZK2</accession>
<dbReference type="InterPro" id="IPR025287">
    <property type="entry name" value="WAK_GUB"/>
</dbReference>
<protein>
    <recommendedName>
        <fullName evidence="3">Wall-associated receptor kinase galacturonan-binding domain-containing protein</fullName>
    </recommendedName>
</protein>
<evidence type="ECO:0000256" key="2">
    <source>
        <dbReference type="ARBA" id="ARBA00022729"/>
    </source>
</evidence>
<feature type="domain" description="Wall-associated receptor kinase galacturonan-binding" evidence="3">
    <location>
        <begin position="15"/>
        <end position="83"/>
    </location>
</feature>
<dbReference type="PANTHER" id="PTHR33138">
    <property type="entry name" value="OS01G0690200 PROTEIN"/>
    <property type="match status" value="1"/>
</dbReference>
<keyword evidence="2" id="KW-0732">Signal</keyword>
<evidence type="ECO:0000256" key="1">
    <source>
        <dbReference type="ARBA" id="ARBA00004167"/>
    </source>
</evidence>
<dbReference type="Proteomes" id="UP000823388">
    <property type="component" value="Chromosome 3K"/>
</dbReference>
<evidence type="ECO:0000313" key="4">
    <source>
        <dbReference type="EMBL" id="KAG2628220.1"/>
    </source>
</evidence>
<dbReference type="PANTHER" id="PTHR33138:SF9">
    <property type="entry name" value="OS01G0136500 PROTEIN"/>
    <property type="match status" value="1"/>
</dbReference>
<reference evidence="4" key="1">
    <citation type="submission" date="2020-05" db="EMBL/GenBank/DDBJ databases">
        <title>WGS assembly of Panicum virgatum.</title>
        <authorList>
            <person name="Lovell J.T."/>
            <person name="Jenkins J."/>
            <person name="Shu S."/>
            <person name="Juenger T.E."/>
            <person name="Schmutz J."/>
        </authorList>
    </citation>
    <scope>NUCLEOTIDE SEQUENCE</scope>
    <source>
        <strain evidence="4">AP13</strain>
    </source>
</reference>
<dbReference type="EMBL" id="CM029041">
    <property type="protein sequence ID" value="KAG2628220.1"/>
    <property type="molecule type" value="Genomic_DNA"/>
</dbReference>
<gene>
    <name evidence="4" type="ORF">PVAP13_3KG327000</name>
</gene>
<comment type="caution">
    <text evidence="4">The sequence shown here is derived from an EMBL/GenBank/DDBJ whole genome shotgun (WGS) entry which is preliminary data.</text>
</comment>
<dbReference type="AlphaFoldDB" id="A0A8T0UZK2"/>